<sequence>MDLKSISEILLGAKKIGITYHVSPDGDAVGSVLALLQGLRIINKDAYIISKDKLSENLNYLPTSNEVTGNITEPTEDTDVVIVLDCGNLERVCANLNNFNGVLLNVDHHLSNDFYGDSNYVDTSASATAEIVYELLGLLGVDLSISNEKTLNVATCLYTSLVTDTGCFRHSNVTDRTLLIASNLKKIGVNNTYIYQSLFDNKEFDRVRFIGKVISNMKLVLDGKVALIELPNSFADEFSIEIGDTSDIISYGLQIKGVEVTLLIKEVENGVKCSLRSKNNVDVRKIAEIFGGGGHTKAAGIAIKEKSINEVKEILLKEIEKEL</sequence>
<dbReference type="PANTHER" id="PTHR47618">
    <property type="entry name" value="BIFUNCTIONAL OLIGORIBONUCLEASE AND PAP PHOSPHATASE NRNA"/>
    <property type="match status" value="1"/>
</dbReference>
<dbReference type="AlphaFoldDB" id="A0A173Y0E4"/>
<dbReference type="InterPro" id="IPR051319">
    <property type="entry name" value="Oligoribo/pAp-PDE_c-di-AMP_PDE"/>
</dbReference>
<proteinExistence type="predicted"/>
<organism evidence="3 4">
    <name type="scientific">Clostridium disporicum</name>
    <dbReference type="NCBI Taxonomy" id="84024"/>
    <lineage>
        <taxon>Bacteria</taxon>
        <taxon>Bacillati</taxon>
        <taxon>Bacillota</taxon>
        <taxon>Clostridia</taxon>
        <taxon>Eubacteriales</taxon>
        <taxon>Clostridiaceae</taxon>
        <taxon>Clostridium</taxon>
    </lineage>
</organism>
<dbReference type="PANTHER" id="PTHR47618:SF1">
    <property type="entry name" value="BIFUNCTIONAL OLIGORIBONUCLEASE AND PAP PHOSPHATASE NRNA"/>
    <property type="match status" value="1"/>
</dbReference>
<dbReference type="InterPro" id="IPR001667">
    <property type="entry name" value="DDH_dom"/>
</dbReference>
<dbReference type="GO" id="GO:0016787">
    <property type="term" value="F:hydrolase activity"/>
    <property type="evidence" value="ECO:0007669"/>
    <property type="project" value="UniProtKB-KW"/>
</dbReference>
<evidence type="ECO:0000259" key="1">
    <source>
        <dbReference type="Pfam" id="PF01368"/>
    </source>
</evidence>
<dbReference type="Pfam" id="PF01368">
    <property type="entry name" value="DHH"/>
    <property type="match status" value="1"/>
</dbReference>
<dbReference type="EMBL" id="CYZX01000001">
    <property type="protein sequence ID" value="CUN57050.1"/>
    <property type="molecule type" value="Genomic_DNA"/>
</dbReference>
<dbReference type="Gene3D" id="3.90.1640.10">
    <property type="entry name" value="inorganic pyrophosphatase (n-terminal core)"/>
    <property type="match status" value="1"/>
</dbReference>
<accession>A0A173Y0E4</accession>
<keyword evidence="3" id="KW-0378">Hydrolase</keyword>
<dbReference type="Gene3D" id="3.10.310.30">
    <property type="match status" value="1"/>
</dbReference>
<evidence type="ECO:0000313" key="3">
    <source>
        <dbReference type="EMBL" id="CUN57050.1"/>
    </source>
</evidence>
<dbReference type="Proteomes" id="UP000095594">
    <property type="component" value="Unassembled WGS sequence"/>
</dbReference>
<dbReference type="OrthoDB" id="9803668at2"/>
<name>A0A173Y0E4_9CLOT</name>
<feature type="domain" description="DDH" evidence="1">
    <location>
        <begin position="15"/>
        <end position="159"/>
    </location>
</feature>
<dbReference type="EC" id="3.1.-.-" evidence="3"/>
<evidence type="ECO:0000313" key="4">
    <source>
        <dbReference type="Proteomes" id="UP000095594"/>
    </source>
</evidence>
<dbReference type="Pfam" id="PF02272">
    <property type="entry name" value="DHHA1"/>
    <property type="match status" value="1"/>
</dbReference>
<dbReference type="InterPro" id="IPR003156">
    <property type="entry name" value="DHHA1_dom"/>
</dbReference>
<dbReference type="SUPFAM" id="SSF64182">
    <property type="entry name" value="DHH phosphoesterases"/>
    <property type="match status" value="1"/>
</dbReference>
<feature type="domain" description="DHHA1" evidence="2">
    <location>
        <begin position="239"/>
        <end position="320"/>
    </location>
</feature>
<dbReference type="GO" id="GO:0003676">
    <property type="term" value="F:nucleic acid binding"/>
    <property type="evidence" value="ECO:0007669"/>
    <property type="project" value="InterPro"/>
</dbReference>
<gene>
    <name evidence="3" type="primary">nrnA_2</name>
    <name evidence="3" type="ORF">ERS852471_00160</name>
</gene>
<evidence type="ECO:0000259" key="2">
    <source>
        <dbReference type="Pfam" id="PF02272"/>
    </source>
</evidence>
<dbReference type="InterPro" id="IPR038763">
    <property type="entry name" value="DHH_sf"/>
</dbReference>
<reference evidence="3 4" key="1">
    <citation type="submission" date="2015-09" db="EMBL/GenBank/DDBJ databases">
        <authorList>
            <consortium name="Pathogen Informatics"/>
        </authorList>
    </citation>
    <scope>NUCLEOTIDE SEQUENCE [LARGE SCALE GENOMIC DNA]</scope>
    <source>
        <strain evidence="3 4">2789STDY5834856</strain>
    </source>
</reference>
<protein>
    <submittedName>
        <fullName evidence="3">DHH subfamily 1 protein</fullName>
        <ecNumber evidence="3">3.1.-.-</ecNumber>
    </submittedName>
</protein>
<dbReference type="RefSeq" id="WP_055262940.1">
    <property type="nucleotide sequence ID" value="NZ_CABIXQ010000001.1"/>
</dbReference>